<dbReference type="Proteomes" id="UP001500353">
    <property type="component" value="Unassembled WGS sequence"/>
</dbReference>
<keyword evidence="2" id="KW-1185">Reference proteome</keyword>
<dbReference type="EMBL" id="BAABHX010000003">
    <property type="protein sequence ID" value="GAA5092625.1"/>
    <property type="molecule type" value="Genomic_DNA"/>
</dbReference>
<sequence>MSKRLHAERNEKLSHKLYDEGEFFDWCITTTFYSAIKFIQHYALPNQYNGTQCSTLDEFARAMNLKSETKHKITETLVETALPSVITEYRWLKDNSYNARYHDYDVSQDFAKLAKKFLKKIKDNCPTE</sequence>
<protein>
    <recommendedName>
        <fullName evidence="3">HEPN domain-containing protein</fullName>
    </recommendedName>
</protein>
<evidence type="ECO:0008006" key="3">
    <source>
        <dbReference type="Google" id="ProtNLM"/>
    </source>
</evidence>
<dbReference type="RefSeq" id="WP_345203603.1">
    <property type="nucleotide sequence ID" value="NZ_BAABHX010000003.1"/>
</dbReference>
<reference evidence="2" key="1">
    <citation type="journal article" date="2019" name="Int. J. Syst. Evol. Microbiol.">
        <title>The Global Catalogue of Microorganisms (GCM) 10K type strain sequencing project: providing services to taxonomists for standard genome sequencing and annotation.</title>
        <authorList>
            <consortium name="The Broad Institute Genomics Platform"/>
            <consortium name="The Broad Institute Genome Sequencing Center for Infectious Disease"/>
            <person name="Wu L."/>
            <person name="Ma J."/>
        </authorList>
    </citation>
    <scope>NUCLEOTIDE SEQUENCE [LARGE SCALE GENOMIC DNA]</scope>
    <source>
        <strain evidence="2">JCM 18019</strain>
    </source>
</reference>
<name>A0ABP9M7V7_9FLAO</name>
<accession>A0ABP9M7V7</accession>
<evidence type="ECO:0000313" key="1">
    <source>
        <dbReference type="EMBL" id="GAA5092625.1"/>
    </source>
</evidence>
<gene>
    <name evidence="1" type="ORF">GCM10023210_21830</name>
</gene>
<evidence type="ECO:0000313" key="2">
    <source>
        <dbReference type="Proteomes" id="UP001500353"/>
    </source>
</evidence>
<comment type="caution">
    <text evidence="1">The sequence shown here is derived from an EMBL/GenBank/DDBJ whole genome shotgun (WGS) entry which is preliminary data.</text>
</comment>
<proteinExistence type="predicted"/>
<organism evidence="1 2">
    <name type="scientific">Chryseobacterium ginsengisoli</name>
    <dbReference type="NCBI Taxonomy" id="363853"/>
    <lineage>
        <taxon>Bacteria</taxon>
        <taxon>Pseudomonadati</taxon>
        <taxon>Bacteroidota</taxon>
        <taxon>Flavobacteriia</taxon>
        <taxon>Flavobacteriales</taxon>
        <taxon>Weeksellaceae</taxon>
        <taxon>Chryseobacterium group</taxon>
        <taxon>Chryseobacterium</taxon>
    </lineage>
</organism>